<name>A0A2S9PMY4_9ACTN</name>
<comment type="caution">
    <text evidence="2">The sequence shown here is derived from an EMBL/GenBank/DDBJ whole genome shotgun (WGS) entry which is preliminary data.</text>
</comment>
<proteinExistence type="predicted"/>
<dbReference type="Proteomes" id="UP000239322">
    <property type="component" value="Unassembled WGS sequence"/>
</dbReference>
<feature type="non-terminal residue" evidence="2">
    <location>
        <position position="38"/>
    </location>
</feature>
<accession>A0A2S9PMY4</accession>
<dbReference type="AlphaFoldDB" id="A0A2S9PMY4"/>
<feature type="compositionally biased region" description="Gly residues" evidence="1">
    <location>
        <begin position="23"/>
        <end position="38"/>
    </location>
</feature>
<reference evidence="2 3" key="1">
    <citation type="submission" date="2018-03" db="EMBL/GenBank/DDBJ databases">
        <title>Novel Streptomyces sp. from soil.</title>
        <authorList>
            <person name="Tan G.Y.A."/>
            <person name="Lee Z.Y."/>
        </authorList>
    </citation>
    <scope>NUCLEOTIDE SEQUENCE [LARGE SCALE GENOMIC DNA]</scope>
    <source>
        <strain evidence="2 3">ST5x</strain>
    </source>
</reference>
<evidence type="ECO:0000313" key="3">
    <source>
        <dbReference type="Proteomes" id="UP000239322"/>
    </source>
</evidence>
<evidence type="ECO:0000313" key="2">
    <source>
        <dbReference type="EMBL" id="PRH75765.1"/>
    </source>
</evidence>
<evidence type="ECO:0000256" key="1">
    <source>
        <dbReference type="SAM" id="MobiDB-lite"/>
    </source>
</evidence>
<keyword evidence="3" id="KW-1185">Reference proteome</keyword>
<gene>
    <name evidence="2" type="ORF">C6N75_29240</name>
</gene>
<organism evidence="2 3">
    <name type="scientific">Streptomyces solincola</name>
    <dbReference type="NCBI Taxonomy" id="2100817"/>
    <lineage>
        <taxon>Bacteria</taxon>
        <taxon>Bacillati</taxon>
        <taxon>Actinomycetota</taxon>
        <taxon>Actinomycetes</taxon>
        <taxon>Kitasatosporales</taxon>
        <taxon>Streptomycetaceae</taxon>
        <taxon>Streptomyces</taxon>
    </lineage>
</organism>
<dbReference type="EMBL" id="PVLV01000684">
    <property type="protein sequence ID" value="PRH75765.1"/>
    <property type="molecule type" value="Genomic_DNA"/>
</dbReference>
<feature type="compositionally biased region" description="Basic residues" evidence="1">
    <location>
        <begin position="1"/>
        <end position="11"/>
    </location>
</feature>
<protein>
    <submittedName>
        <fullName evidence="2">Peptidase</fullName>
    </submittedName>
</protein>
<feature type="region of interest" description="Disordered" evidence="1">
    <location>
        <begin position="1"/>
        <end position="38"/>
    </location>
</feature>
<sequence>MPGKGKHRRPKTSTLTRGFVAAGTGGDEAAGEGAGLGT</sequence>